<evidence type="ECO:0000256" key="3">
    <source>
        <dbReference type="ARBA" id="ARBA00022833"/>
    </source>
</evidence>
<dbReference type="InterPro" id="IPR006913">
    <property type="entry name" value="CENP-V/GFA"/>
</dbReference>
<dbReference type="Gene3D" id="3.90.1590.10">
    <property type="entry name" value="glutathione-dependent formaldehyde- activating enzyme (gfa)"/>
    <property type="match status" value="2"/>
</dbReference>
<reference evidence="7 8" key="1">
    <citation type="journal article" date="2016" name="Mol. Biol. Evol.">
        <title>Comparative Genomics of Early-Diverging Mushroom-Forming Fungi Provides Insights into the Origins of Lignocellulose Decay Capabilities.</title>
        <authorList>
            <person name="Nagy L.G."/>
            <person name="Riley R."/>
            <person name="Tritt A."/>
            <person name="Adam C."/>
            <person name="Daum C."/>
            <person name="Floudas D."/>
            <person name="Sun H."/>
            <person name="Yadav J.S."/>
            <person name="Pangilinan J."/>
            <person name="Larsson K.H."/>
            <person name="Matsuura K."/>
            <person name="Barry K."/>
            <person name="Labutti K."/>
            <person name="Kuo R."/>
            <person name="Ohm R.A."/>
            <person name="Bhattacharya S.S."/>
            <person name="Shirouzu T."/>
            <person name="Yoshinaga Y."/>
            <person name="Martin F.M."/>
            <person name="Grigoriev I.V."/>
            <person name="Hibbett D.S."/>
        </authorList>
    </citation>
    <scope>NUCLEOTIDE SEQUENCE [LARGE SCALE GENOMIC DNA]</scope>
    <source>
        <strain evidence="7 8">L-15889</strain>
    </source>
</reference>
<gene>
    <name evidence="7" type="ORF">DAEQUDRAFT_725117</name>
</gene>
<comment type="similarity">
    <text evidence="1">Belongs to the Gfa family.</text>
</comment>
<dbReference type="AlphaFoldDB" id="A0A165RCX1"/>
<dbReference type="PANTHER" id="PTHR33337">
    <property type="entry name" value="GFA DOMAIN-CONTAINING PROTEIN"/>
    <property type="match status" value="1"/>
</dbReference>
<evidence type="ECO:0000313" key="8">
    <source>
        <dbReference type="Proteomes" id="UP000076727"/>
    </source>
</evidence>
<proteinExistence type="inferred from homology"/>
<dbReference type="Pfam" id="PF04828">
    <property type="entry name" value="GFA"/>
    <property type="match status" value="2"/>
</dbReference>
<evidence type="ECO:0000313" key="7">
    <source>
        <dbReference type="EMBL" id="KZT70589.1"/>
    </source>
</evidence>
<dbReference type="EMBL" id="KV429050">
    <property type="protein sequence ID" value="KZT70589.1"/>
    <property type="molecule type" value="Genomic_DNA"/>
</dbReference>
<dbReference type="OrthoDB" id="9970124at2759"/>
<feature type="region of interest" description="Disordered" evidence="5">
    <location>
        <begin position="151"/>
        <end position="184"/>
    </location>
</feature>
<evidence type="ECO:0000259" key="6">
    <source>
        <dbReference type="PROSITE" id="PS51891"/>
    </source>
</evidence>
<organism evidence="7 8">
    <name type="scientific">Daedalea quercina L-15889</name>
    <dbReference type="NCBI Taxonomy" id="1314783"/>
    <lineage>
        <taxon>Eukaryota</taxon>
        <taxon>Fungi</taxon>
        <taxon>Dikarya</taxon>
        <taxon>Basidiomycota</taxon>
        <taxon>Agaricomycotina</taxon>
        <taxon>Agaricomycetes</taxon>
        <taxon>Polyporales</taxon>
        <taxon>Fomitopsis</taxon>
    </lineage>
</organism>
<keyword evidence="8" id="KW-1185">Reference proteome</keyword>
<keyword evidence="2" id="KW-0479">Metal-binding</keyword>
<keyword evidence="3" id="KW-0862">Zinc</keyword>
<keyword evidence="4" id="KW-0456">Lyase</keyword>
<dbReference type="PROSITE" id="PS51891">
    <property type="entry name" value="CENP_V_GFA"/>
    <property type="match status" value="2"/>
</dbReference>
<name>A0A165RCX1_9APHY</name>
<dbReference type="GO" id="GO:0046872">
    <property type="term" value="F:metal ion binding"/>
    <property type="evidence" value="ECO:0007669"/>
    <property type="project" value="UniProtKB-KW"/>
</dbReference>
<dbReference type="SUPFAM" id="SSF51316">
    <property type="entry name" value="Mss4-like"/>
    <property type="match status" value="2"/>
</dbReference>
<feature type="domain" description="CENP-V/GFA" evidence="6">
    <location>
        <begin position="9"/>
        <end position="125"/>
    </location>
</feature>
<protein>
    <recommendedName>
        <fullName evidence="6">CENP-V/GFA domain-containing protein</fullName>
    </recommendedName>
</protein>
<evidence type="ECO:0000256" key="1">
    <source>
        <dbReference type="ARBA" id="ARBA00005495"/>
    </source>
</evidence>
<dbReference type="InterPro" id="IPR011057">
    <property type="entry name" value="Mss4-like_sf"/>
</dbReference>
<dbReference type="STRING" id="1314783.A0A165RCX1"/>
<dbReference type="Proteomes" id="UP000076727">
    <property type="component" value="Unassembled WGS sequence"/>
</dbReference>
<dbReference type="GO" id="GO:0016846">
    <property type="term" value="F:carbon-sulfur lyase activity"/>
    <property type="evidence" value="ECO:0007669"/>
    <property type="project" value="InterPro"/>
</dbReference>
<dbReference type="PANTHER" id="PTHR33337:SF40">
    <property type="entry name" value="CENP-V_GFA DOMAIN-CONTAINING PROTEIN-RELATED"/>
    <property type="match status" value="1"/>
</dbReference>
<accession>A0A165RCX1</accession>
<evidence type="ECO:0000256" key="2">
    <source>
        <dbReference type="ARBA" id="ARBA00022723"/>
    </source>
</evidence>
<feature type="domain" description="CENP-V/GFA" evidence="6">
    <location>
        <begin position="189"/>
        <end position="331"/>
    </location>
</feature>
<evidence type="ECO:0000256" key="5">
    <source>
        <dbReference type="SAM" id="MobiDB-lite"/>
    </source>
</evidence>
<evidence type="ECO:0000256" key="4">
    <source>
        <dbReference type="ARBA" id="ARBA00023239"/>
    </source>
</evidence>
<sequence>MSTLGETTLGGSCHCGALTYTATTSSPTFTGYCHCTKCQRLTGGPLVATIHFPPNSVTFSAVPVAALHTYRPASCPHETRYRCNVCGVGVGSVNAMEGHTAVWGATLTRIAVAGEDSAGKIAMWEKISPVLHFYYGVRVLDVRDGLRKYRESAPEEAGKPGSWNLQGGDMEETDGGEGRSENGGDSDVIHGGCFCGEVRYTFSPSSIKRSAYCHCTQCQKLSGCPFIHTIHLFSSAVSFTLAPSGDSKTEKSTILASDIDANALPSSFRTYNSPVKSHKTRLRCATCGTCVASSNSQTGTTSVWGVHLTRSQSEHISHWDKVKPTAHIFYDTHLLEIKDGLSKWSGYEGSSKRLDL</sequence>